<dbReference type="Pfam" id="PF13585">
    <property type="entry name" value="CHU_C"/>
    <property type="match status" value="1"/>
</dbReference>
<dbReference type="Proteomes" id="UP000033054">
    <property type="component" value="Chromosome"/>
</dbReference>
<dbReference type="RefSeq" id="WP_046573822.1">
    <property type="nucleotide sequence ID" value="NZ_CP010429.1"/>
</dbReference>
<dbReference type="AlphaFoldDB" id="A0A0E3ZU09"/>
<dbReference type="NCBIfam" id="TIGR04131">
    <property type="entry name" value="Bac_Flav_CTERM"/>
    <property type="match status" value="1"/>
</dbReference>
<feature type="signal peptide" evidence="1">
    <location>
        <begin position="1"/>
        <end position="27"/>
    </location>
</feature>
<organism evidence="2 3">
    <name type="scientific">Spirosoma radiotolerans</name>
    <dbReference type="NCBI Taxonomy" id="1379870"/>
    <lineage>
        <taxon>Bacteria</taxon>
        <taxon>Pseudomonadati</taxon>
        <taxon>Bacteroidota</taxon>
        <taxon>Cytophagia</taxon>
        <taxon>Cytophagales</taxon>
        <taxon>Cytophagaceae</taxon>
        <taxon>Spirosoma</taxon>
    </lineage>
</organism>
<evidence type="ECO:0000313" key="3">
    <source>
        <dbReference type="Proteomes" id="UP000033054"/>
    </source>
</evidence>
<dbReference type="PATRIC" id="fig|1379870.5.peg.2375"/>
<dbReference type="OrthoDB" id="1490014at2"/>
<dbReference type="STRING" id="1379870.SD10_10900"/>
<feature type="chain" id="PRO_5002417264" description="Gliding motility-associated C-terminal domain-containing protein" evidence="1">
    <location>
        <begin position="28"/>
        <end position="752"/>
    </location>
</feature>
<proteinExistence type="predicted"/>
<evidence type="ECO:0000256" key="1">
    <source>
        <dbReference type="SAM" id="SignalP"/>
    </source>
</evidence>
<accession>A0A0E3ZU09</accession>
<keyword evidence="1" id="KW-0732">Signal</keyword>
<dbReference type="KEGG" id="srd:SD10_10900"/>
<dbReference type="HOGENOM" id="CLU_021635_0_0_10"/>
<name>A0A0E3ZU09_9BACT</name>
<sequence length="752" mass="81263">MPNLYRSFLVPLLLTCSLLVMSPLAQATHIVGGELELRYLGTQGAYTHRIILNLYFDNVNGNPGADDGLVSVGVFAKRTNQLIGYVPLNRISSEFVAYTKPACTNASVLSTRLIRHSLDLTLDPNVFNDAGGYYMTWERCCRNGTITNIEDPGGAGSTFYLEFPAIVSGQTRVVNSSPTFTIPKGDYACIGQPFTLDFSAKDSDNDSLVYSLVTPYNGFSTKDVPNPGAGSTLANPYFTPGPYPTIRWRNGISVANEIPGTAPLRVNPQSGLLSVTPSQAGLFVFSVEVVEYRAGKAIGRVRRDYQVLVLDCPKNNAPKLLFRPDGQKEFYRQGTVLTIAEKDTNCLTLFVTDIDPSQHITVTNMSGSLPGLTLAPGELTTRTSHDTLQVKFCFGRCVGGNGTPVTLLLRATDDGCPQGLSDTLSVRLNIIPSANNKPLAGTDLPNNKASISVGTSLTFNAFGTDIDNDNVTIQAVGRGFTLAQAGMSFGSASGVGKVSQPFVWKPTCAQATQTAYLVDFIVTDTRCNRNLRDTVTVNLAAIGLPSQPPSVRTTLAQQTVELVVSPSDSAGRTAFDVLGNDPDRDTLRLTAVGRGFDVKAAGMAFTDKSGLPTLQSPFAWKPTCELMAGKAEATFVVDFMVDDRSCQPNHLAVTTVTFTVKNPSFNADIKIPNVFTPNGDGINDYFAVSNLPENTCDEQFKSIEVTNRWGQTVFKSADPKFRWYGTDAPSGTYYYLLTTSKRNFKGTVTIIR</sequence>
<evidence type="ECO:0008006" key="4">
    <source>
        <dbReference type="Google" id="ProtNLM"/>
    </source>
</evidence>
<gene>
    <name evidence="2" type="ORF">SD10_10900</name>
</gene>
<dbReference type="InterPro" id="IPR026341">
    <property type="entry name" value="T9SS_type_B"/>
</dbReference>
<keyword evidence="3" id="KW-1185">Reference proteome</keyword>
<protein>
    <recommendedName>
        <fullName evidence="4">Gliding motility-associated C-terminal domain-containing protein</fullName>
    </recommendedName>
</protein>
<dbReference type="EMBL" id="CP010429">
    <property type="protein sequence ID" value="AKD55330.1"/>
    <property type="molecule type" value="Genomic_DNA"/>
</dbReference>
<evidence type="ECO:0000313" key="2">
    <source>
        <dbReference type="EMBL" id="AKD55330.1"/>
    </source>
</evidence>
<reference evidence="2 3" key="1">
    <citation type="journal article" date="2014" name="Curr. Microbiol.">
        <title>Spirosoma radiotolerans sp. nov., a gamma-radiation-resistant bacterium isolated from gamma ray-irradiated soil.</title>
        <authorList>
            <person name="Lee J.J."/>
            <person name="Srinivasan S."/>
            <person name="Lim S."/>
            <person name="Joe M."/>
            <person name="Im S."/>
            <person name="Bae S.I."/>
            <person name="Park K.R."/>
            <person name="Han J.H."/>
            <person name="Park S.H."/>
            <person name="Joo B.M."/>
            <person name="Park S.J."/>
            <person name="Kim M.K."/>
        </authorList>
    </citation>
    <scope>NUCLEOTIDE SEQUENCE [LARGE SCALE GENOMIC DNA]</scope>
    <source>
        <strain evidence="2 3">DG5A</strain>
    </source>
</reference>